<dbReference type="AlphaFoldDB" id="A0A482XVG9"/>
<feature type="compositionally biased region" description="Basic and acidic residues" evidence="1">
    <location>
        <begin position="11"/>
        <end position="23"/>
    </location>
</feature>
<dbReference type="InParanoid" id="A0A482XVG9"/>
<feature type="compositionally biased region" description="Acidic residues" evidence="1">
    <location>
        <begin position="1"/>
        <end position="10"/>
    </location>
</feature>
<dbReference type="EMBL" id="QKKF02000377">
    <property type="protein sequence ID" value="RZF49187.1"/>
    <property type="molecule type" value="Genomic_DNA"/>
</dbReference>
<gene>
    <name evidence="2" type="ORF">LSTR_LSTR008473</name>
</gene>
<proteinExistence type="predicted"/>
<reference evidence="2 3" key="1">
    <citation type="journal article" date="2017" name="Gigascience">
        <title>Genome sequence of the small brown planthopper, Laodelphax striatellus.</title>
        <authorList>
            <person name="Zhu J."/>
            <person name="Jiang F."/>
            <person name="Wang X."/>
            <person name="Yang P."/>
            <person name="Bao Y."/>
            <person name="Zhao W."/>
            <person name="Wang W."/>
            <person name="Lu H."/>
            <person name="Wang Q."/>
            <person name="Cui N."/>
            <person name="Li J."/>
            <person name="Chen X."/>
            <person name="Luo L."/>
            <person name="Yu J."/>
            <person name="Kang L."/>
            <person name="Cui F."/>
        </authorList>
    </citation>
    <scope>NUCLEOTIDE SEQUENCE [LARGE SCALE GENOMIC DNA]</scope>
    <source>
        <strain evidence="2">Lst14</strain>
    </source>
</reference>
<evidence type="ECO:0000256" key="1">
    <source>
        <dbReference type="SAM" id="MobiDB-lite"/>
    </source>
</evidence>
<accession>A0A482XVG9</accession>
<keyword evidence="3" id="KW-1185">Reference proteome</keyword>
<evidence type="ECO:0000313" key="3">
    <source>
        <dbReference type="Proteomes" id="UP000291343"/>
    </source>
</evidence>
<dbReference type="Proteomes" id="UP000291343">
    <property type="component" value="Unassembled WGS sequence"/>
</dbReference>
<evidence type="ECO:0000313" key="2">
    <source>
        <dbReference type="EMBL" id="RZF49187.1"/>
    </source>
</evidence>
<feature type="compositionally biased region" description="Basic and acidic residues" evidence="1">
    <location>
        <begin position="57"/>
        <end position="68"/>
    </location>
</feature>
<protein>
    <submittedName>
        <fullName evidence="2">Uncharacterized protein</fullName>
    </submittedName>
</protein>
<feature type="region of interest" description="Disordered" evidence="1">
    <location>
        <begin position="1"/>
        <end position="23"/>
    </location>
</feature>
<comment type="caution">
    <text evidence="2">The sequence shown here is derived from an EMBL/GenBank/DDBJ whole genome shotgun (WGS) entry which is preliminary data.</text>
</comment>
<feature type="region of interest" description="Disordered" evidence="1">
    <location>
        <begin position="57"/>
        <end position="90"/>
    </location>
</feature>
<name>A0A482XVG9_LAOST</name>
<organism evidence="2 3">
    <name type="scientific">Laodelphax striatellus</name>
    <name type="common">Small brown planthopper</name>
    <name type="synonym">Delphax striatella</name>
    <dbReference type="NCBI Taxonomy" id="195883"/>
    <lineage>
        <taxon>Eukaryota</taxon>
        <taxon>Metazoa</taxon>
        <taxon>Ecdysozoa</taxon>
        <taxon>Arthropoda</taxon>
        <taxon>Hexapoda</taxon>
        <taxon>Insecta</taxon>
        <taxon>Pterygota</taxon>
        <taxon>Neoptera</taxon>
        <taxon>Paraneoptera</taxon>
        <taxon>Hemiptera</taxon>
        <taxon>Auchenorrhyncha</taxon>
        <taxon>Fulgoroidea</taxon>
        <taxon>Delphacidae</taxon>
        <taxon>Criomorphinae</taxon>
        <taxon>Laodelphax</taxon>
    </lineage>
</organism>
<sequence length="126" mass="14136">MTDIEEEVGEEKEQKMKPDEEKKSTIRLIVCTVRVQNAANPSTRNLKLASDRRVERWKHNTPVDRDGVDGCSSGGRRRRPRSTTSVARTRCTSSEPYRIIVNNEGACFRTVDVDNGQGSDRGQISG</sequence>